<reference evidence="2" key="1">
    <citation type="submission" date="2023-02" db="EMBL/GenBank/DDBJ databases">
        <title>Actinomadura rubrobrunea NBRC 14622.</title>
        <authorList>
            <person name="Ichikawa N."/>
            <person name="Sato H."/>
            <person name="Tonouchi N."/>
        </authorList>
    </citation>
    <scope>NUCLEOTIDE SEQUENCE</scope>
    <source>
        <strain evidence="2">NBRC 14622</strain>
    </source>
</reference>
<proteinExistence type="predicted"/>
<organism evidence="2 3">
    <name type="scientific">Actinomadura rubrobrunea</name>
    <dbReference type="NCBI Taxonomy" id="115335"/>
    <lineage>
        <taxon>Bacteria</taxon>
        <taxon>Bacillati</taxon>
        <taxon>Actinomycetota</taxon>
        <taxon>Actinomycetes</taxon>
        <taxon>Streptosporangiales</taxon>
        <taxon>Thermomonosporaceae</taxon>
        <taxon>Actinomadura</taxon>
    </lineage>
</organism>
<evidence type="ECO:0000256" key="1">
    <source>
        <dbReference type="SAM" id="MobiDB-lite"/>
    </source>
</evidence>
<evidence type="ECO:0000313" key="3">
    <source>
        <dbReference type="Proteomes" id="UP001165124"/>
    </source>
</evidence>
<name>A0A9W6PWZ3_9ACTN</name>
<evidence type="ECO:0000313" key="2">
    <source>
        <dbReference type="EMBL" id="GLW65505.1"/>
    </source>
</evidence>
<comment type="caution">
    <text evidence="2">The sequence shown here is derived from an EMBL/GenBank/DDBJ whole genome shotgun (WGS) entry which is preliminary data.</text>
</comment>
<protein>
    <submittedName>
        <fullName evidence="2">Uncharacterized protein</fullName>
    </submittedName>
</protein>
<keyword evidence="3" id="KW-1185">Reference proteome</keyword>
<feature type="region of interest" description="Disordered" evidence="1">
    <location>
        <begin position="1"/>
        <end position="104"/>
    </location>
</feature>
<feature type="compositionally biased region" description="Low complexity" evidence="1">
    <location>
        <begin position="84"/>
        <end position="104"/>
    </location>
</feature>
<accession>A0A9W6PWZ3</accession>
<dbReference type="AlphaFoldDB" id="A0A9W6PWZ3"/>
<feature type="compositionally biased region" description="Basic and acidic residues" evidence="1">
    <location>
        <begin position="18"/>
        <end position="43"/>
    </location>
</feature>
<dbReference type="Proteomes" id="UP001165124">
    <property type="component" value="Unassembled WGS sequence"/>
</dbReference>
<dbReference type="EMBL" id="BSRZ01000009">
    <property type="protein sequence ID" value="GLW65505.1"/>
    <property type="molecule type" value="Genomic_DNA"/>
</dbReference>
<gene>
    <name evidence="2" type="ORF">Arub01_37490</name>
</gene>
<sequence length="104" mass="10430">MLSTPLVRGFAKGSAKGARGETAKGKAKGSREGEGEGEPRRDELSDEGTPGAGCPPTPVSGGRGLVVEPRAGRRPAPEAVGQTVSRCSSSSVGYCGGSASWAAW</sequence>